<comment type="caution">
    <text evidence="2">The sequence shown here is derived from an EMBL/GenBank/DDBJ whole genome shotgun (WGS) entry which is preliminary data.</text>
</comment>
<keyword evidence="3" id="KW-1185">Reference proteome</keyword>
<name>A0A5C7I4N3_9ROSI</name>
<dbReference type="GO" id="GO:0016747">
    <property type="term" value="F:acyltransferase activity, transferring groups other than amino-acyl groups"/>
    <property type="evidence" value="ECO:0007669"/>
    <property type="project" value="TreeGrafter"/>
</dbReference>
<dbReference type="SUPFAM" id="SSF53474">
    <property type="entry name" value="alpha/beta-Hydrolases"/>
    <property type="match status" value="1"/>
</dbReference>
<accession>A0A5C7I4N3</accession>
<organism evidence="2 3">
    <name type="scientific">Acer yangbiense</name>
    <dbReference type="NCBI Taxonomy" id="1000413"/>
    <lineage>
        <taxon>Eukaryota</taxon>
        <taxon>Viridiplantae</taxon>
        <taxon>Streptophyta</taxon>
        <taxon>Embryophyta</taxon>
        <taxon>Tracheophyta</taxon>
        <taxon>Spermatophyta</taxon>
        <taxon>Magnoliopsida</taxon>
        <taxon>eudicotyledons</taxon>
        <taxon>Gunneridae</taxon>
        <taxon>Pentapetalae</taxon>
        <taxon>rosids</taxon>
        <taxon>malvids</taxon>
        <taxon>Sapindales</taxon>
        <taxon>Sapindaceae</taxon>
        <taxon>Hippocastanoideae</taxon>
        <taxon>Acereae</taxon>
        <taxon>Acer</taxon>
    </lineage>
</organism>
<dbReference type="GO" id="GO:0019748">
    <property type="term" value="P:secondary metabolic process"/>
    <property type="evidence" value="ECO:0007669"/>
    <property type="project" value="TreeGrafter"/>
</dbReference>
<dbReference type="EMBL" id="VAHF01000004">
    <property type="protein sequence ID" value="TXG64075.1"/>
    <property type="molecule type" value="Genomic_DNA"/>
</dbReference>
<dbReference type="PRINTS" id="PR00724">
    <property type="entry name" value="CRBOXYPTASEC"/>
</dbReference>
<dbReference type="AlphaFoldDB" id="A0A5C7I4N3"/>
<dbReference type="GO" id="GO:0004185">
    <property type="term" value="F:serine-type carboxypeptidase activity"/>
    <property type="evidence" value="ECO:0007669"/>
    <property type="project" value="InterPro"/>
</dbReference>
<dbReference type="Pfam" id="PF00450">
    <property type="entry name" value="Peptidase_S10"/>
    <property type="match status" value="1"/>
</dbReference>
<dbReference type="InterPro" id="IPR029058">
    <property type="entry name" value="AB_hydrolase_fold"/>
</dbReference>
<dbReference type="GO" id="GO:0006508">
    <property type="term" value="P:proteolysis"/>
    <property type="evidence" value="ECO:0007669"/>
    <property type="project" value="InterPro"/>
</dbReference>
<dbReference type="OrthoDB" id="443318at2759"/>
<dbReference type="InterPro" id="IPR001563">
    <property type="entry name" value="Peptidase_S10"/>
</dbReference>
<dbReference type="Gene3D" id="3.40.50.1820">
    <property type="entry name" value="alpha/beta hydrolase"/>
    <property type="match status" value="1"/>
</dbReference>
<dbReference type="PANTHER" id="PTHR11802">
    <property type="entry name" value="SERINE PROTEASE FAMILY S10 SERINE CARBOXYPEPTIDASE"/>
    <property type="match status" value="1"/>
</dbReference>
<dbReference type="Proteomes" id="UP000323000">
    <property type="component" value="Chromosome 4"/>
</dbReference>
<proteinExistence type="inferred from homology"/>
<gene>
    <name evidence="2" type="ORF">EZV62_011069</name>
</gene>
<sequence length="299" mass="34577">MKDTLSAKQTYTFLIKWLIAHPIFLSNELYVAGDSYSGKTVPMVVQEISDGMDMGHEPRMNLKGYVLRNPVTDENKDLNSRIRFAYLKALISYELYKCTERIYTAQILEPTCTRHSPKPTPPSWNRSIIVEQDPYHNDFLLSPTDEASSRPWCRNYNYIYSYTWANDKNVQKALGIREGTIKQWVRCNFSLSYTKDVPTSLVYHQNLIKKGYQVLIYSGDHDMAIPYVATKKWIKFLNLTIDSGWHPWLVDGQVAGYSVVYSQKDYILTFATGGGHTAPEYKPKECLAMISRWFAEYPL</sequence>
<reference evidence="3" key="1">
    <citation type="journal article" date="2019" name="Gigascience">
        <title>De novo genome assembly of the endangered Acer yangbiense, a plant species with extremely small populations endemic to Yunnan Province, China.</title>
        <authorList>
            <person name="Yang J."/>
            <person name="Wariss H.M."/>
            <person name="Tao L."/>
            <person name="Zhang R."/>
            <person name="Yun Q."/>
            <person name="Hollingsworth P."/>
            <person name="Dao Z."/>
            <person name="Luo G."/>
            <person name="Guo H."/>
            <person name="Ma Y."/>
            <person name="Sun W."/>
        </authorList>
    </citation>
    <scope>NUCLEOTIDE SEQUENCE [LARGE SCALE GENOMIC DNA]</scope>
    <source>
        <strain evidence="3">cv. Malutang</strain>
    </source>
</reference>
<evidence type="ECO:0000256" key="1">
    <source>
        <dbReference type="ARBA" id="ARBA00009431"/>
    </source>
</evidence>
<protein>
    <submittedName>
        <fullName evidence="2">Uncharacterized protein</fullName>
    </submittedName>
</protein>
<evidence type="ECO:0000313" key="3">
    <source>
        <dbReference type="Proteomes" id="UP000323000"/>
    </source>
</evidence>
<comment type="similarity">
    <text evidence="1">Belongs to the peptidase S10 family.</text>
</comment>
<evidence type="ECO:0000313" key="2">
    <source>
        <dbReference type="EMBL" id="TXG64075.1"/>
    </source>
</evidence>
<dbReference type="PANTHER" id="PTHR11802:SF224">
    <property type="entry name" value="SERINE CARBOXYPEPTIDASE-LIKE 7 ISOFORM X1"/>
    <property type="match status" value="1"/>
</dbReference>